<comment type="caution">
    <text evidence="2">The sequence shown here is derived from an EMBL/GenBank/DDBJ whole genome shotgun (WGS) entry which is preliminary data.</text>
</comment>
<evidence type="ECO:0000313" key="3">
    <source>
        <dbReference type="Proteomes" id="UP001237737"/>
    </source>
</evidence>
<sequence length="81" mass="8628">MLPYVISVVFGIAVGVAYGLFGVRSPAPPMIALLGLLGMLAGEAAVSYLRGHPDVWANLWHSKSFAIESREKPQSNNDTAT</sequence>
<dbReference type="InterPro" id="IPR020017">
    <property type="entry name" value="XapX_domain"/>
</dbReference>
<dbReference type="NCBIfam" id="TIGR03510">
    <property type="entry name" value="XapX"/>
    <property type="match status" value="1"/>
</dbReference>
<keyword evidence="1" id="KW-0812">Transmembrane</keyword>
<name>A0ABT9STU3_9GAMM</name>
<protein>
    <submittedName>
        <fullName evidence="2">XapX domain-containing protein</fullName>
    </submittedName>
</protein>
<keyword evidence="1" id="KW-1133">Transmembrane helix</keyword>
<proteinExistence type="predicted"/>
<dbReference type="Proteomes" id="UP001237737">
    <property type="component" value="Unassembled WGS sequence"/>
</dbReference>
<dbReference type="Pfam" id="PF07235">
    <property type="entry name" value="DUF1427"/>
    <property type="match status" value="1"/>
</dbReference>
<keyword evidence="3" id="KW-1185">Reference proteome</keyword>
<evidence type="ECO:0000256" key="1">
    <source>
        <dbReference type="SAM" id="Phobius"/>
    </source>
</evidence>
<evidence type="ECO:0000313" key="2">
    <source>
        <dbReference type="EMBL" id="MDQ0008416.1"/>
    </source>
</evidence>
<keyword evidence="1" id="KW-0472">Membrane</keyword>
<gene>
    <name evidence="2" type="ORF">J2T07_000575</name>
</gene>
<dbReference type="InterPro" id="IPR009872">
    <property type="entry name" value="DUF1427"/>
</dbReference>
<feature type="transmembrane region" description="Helical" evidence="1">
    <location>
        <begin position="6"/>
        <end position="23"/>
    </location>
</feature>
<reference evidence="2 3" key="1">
    <citation type="submission" date="2023-07" db="EMBL/GenBank/DDBJ databases">
        <title>Sorghum-associated microbial communities from plants grown in Nebraska, USA.</title>
        <authorList>
            <person name="Schachtman D."/>
        </authorList>
    </citation>
    <scope>NUCLEOTIDE SEQUENCE [LARGE SCALE GENOMIC DNA]</scope>
    <source>
        <strain evidence="2 3">CC60</strain>
    </source>
</reference>
<dbReference type="EMBL" id="JAUSSK010000001">
    <property type="protein sequence ID" value="MDQ0008416.1"/>
    <property type="molecule type" value="Genomic_DNA"/>
</dbReference>
<accession>A0ABT9STU3</accession>
<feature type="transmembrane region" description="Helical" evidence="1">
    <location>
        <begin position="30"/>
        <end position="49"/>
    </location>
</feature>
<organism evidence="2 3">
    <name type="scientific">Luteibacter jiangsuensis</name>
    <dbReference type="NCBI Taxonomy" id="637577"/>
    <lineage>
        <taxon>Bacteria</taxon>
        <taxon>Pseudomonadati</taxon>
        <taxon>Pseudomonadota</taxon>
        <taxon>Gammaproteobacteria</taxon>
        <taxon>Lysobacterales</taxon>
        <taxon>Rhodanobacteraceae</taxon>
        <taxon>Luteibacter</taxon>
    </lineage>
</organism>